<comment type="caution">
    <text evidence="2">The sequence shown here is derived from an EMBL/GenBank/DDBJ whole genome shotgun (WGS) entry which is preliminary data.</text>
</comment>
<proteinExistence type="predicted"/>
<dbReference type="EMBL" id="JARKIB010000035">
    <property type="protein sequence ID" value="KAJ7761336.1"/>
    <property type="molecule type" value="Genomic_DNA"/>
</dbReference>
<evidence type="ECO:0000256" key="1">
    <source>
        <dbReference type="SAM" id="MobiDB-lite"/>
    </source>
</evidence>
<gene>
    <name evidence="2" type="ORF">B0H16DRAFT_1456077</name>
</gene>
<accession>A0AAD7JBK8</accession>
<feature type="region of interest" description="Disordered" evidence="1">
    <location>
        <begin position="45"/>
        <end position="71"/>
    </location>
</feature>
<protein>
    <submittedName>
        <fullName evidence="2">Uncharacterized protein</fullName>
    </submittedName>
</protein>
<name>A0AAD7JBK8_9AGAR</name>
<dbReference type="Proteomes" id="UP001215598">
    <property type="component" value="Unassembled WGS sequence"/>
</dbReference>
<organism evidence="2 3">
    <name type="scientific">Mycena metata</name>
    <dbReference type="NCBI Taxonomy" id="1033252"/>
    <lineage>
        <taxon>Eukaryota</taxon>
        <taxon>Fungi</taxon>
        <taxon>Dikarya</taxon>
        <taxon>Basidiomycota</taxon>
        <taxon>Agaricomycotina</taxon>
        <taxon>Agaricomycetes</taxon>
        <taxon>Agaricomycetidae</taxon>
        <taxon>Agaricales</taxon>
        <taxon>Marasmiineae</taxon>
        <taxon>Mycenaceae</taxon>
        <taxon>Mycena</taxon>
    </lineage>
</organism>
<evidence type="ECO:0000313" key="2">
    <source>
        <dbReference type="EMBL" id="KAJ7761336.1"/>
    </source>
</evidence>
<keyword evidence="3" id="KW-1185">Reference proteome</keyword>
<dbReference type="AlphaFoldDB" id="A0AAD7JBK8"/>
<evidence type="ECO:0000313" key="3">
    <source>
        <dbReference type="Proteomes" id="UP001215598"/>
    </source>
</evidence>
<reference evidence="2" key="1">
    <citation type="submission" date="2023-03" db="EMBL/GenBank/DDBJ databases">
        <title>Massive genome expansion in bonnet fungi (Mycena s.s.) driven by repeated elements and novel gene families across ecological guilds.</title>
        <authorList>
            <consortium name="Lawrence Berkeley National Laboratory"/>
            <person name="Harder C.B."/>
            <person name="Miyauchi S."/>
            <person name="Viragh M."/>
            <person name="Kuo A."/>
            <person name="Thoen E."/>
            <person name="Andreopoulos B."/>
            <person name="Lu D."/>
            <person name="Skrede I."/>
            <person name="Drula E."/>
            <person name="Henrissat B."/>
            <person name="Morin E."/>
            <person name="Kohler A."/>
            <person name="Barry K."/>
            <person name="LaButti K."/>
            <person name="Morin E."/>
            <person name="Salamov A."/>
            <person name="Lipzen A."/>
            <person name="Mereny Z."/>
            <person name="Hegedus B."/>
            <person name="Baldrian P."/>
            <person name="Stursova M."/>
            <person name="Weitz H."/>
            <person name="Taylor A."/>
            <person name="Grigoriev I.V."/>
            <person name="Nagy L.G."/>
            <person name="Martin F."/>
            <person name="Kauserud H."/>
        </authorList>
    </citation>
    <scope>NUCLEOTIDE SEQUENCE</scope>
    <source>
        <strain evidence="2">CBHHK182m</strain>
    </source>
</reference>
<sequence length="119" mass="13638">MFLARRGAAPSKRRPWRRLKFPIKLYQILIKSTCRECPNYSQHTSNGAFGEMESKRSEDSNSETLSTPDKIWLGSEDNTMWVNTCKKGSIKPRHVYVTHDKVVDGTRRTTLGLHRGGTQ</sequence>